<feature type="transmembrane region" description="Helical" evidence="1">
    <location>
        <begin position="46"/>
        <end position="66"/>
    </location>
</feature>
<reference evidence="2" key="1">
    <citation type="journal article" date="2019" name="Microbiol. Resour. Announc.">
        <title>Draft Genomic Sequences of Streptomyces misionensis and Streptomyces albidoflavus, bacteria applied for phytopathogen biocontrol.</title>
        <authorList>
            <person name="Pylro V."/>
            <person name="Dias A."/>
            <person name="Andreote F."/>
            <person name="Varani A."/>
            <person name="Andreote C."/>
            <person name="Bernardo E."/>
            <person name="Martins T."/>
        </authorList>
    </citation>
    <scope>NUCLEOTIDE SEQUENCE [LARGE SCALE GENOMIC DNA]</scope>
    <source>
        <strain evidence="2">66</strain>
    </source>
</reference>
<sequence>MIELAAAFAVAGAASNAVGTAFQRKAASASSRGGIRLLAELVRRPVWVLGMAGVVGAALFQSLALVNGPLALVQPLFILELPFALLIAAPLMHRRLPHWGWWGVAGCVLGLAMLLVAAAPHGALEQAPLSRWIPALCLCVGAMAACVLLATPGRPATRRAALLAAASATGNALTAALLKSASGTFADQGFLAFLRSWQTYGFALAGVAAVLLLENALQAGPLVAAQPALTIGDAMVSLVLGIALLQEQVRTGWWLVPEACGALLIVAGVLVLSRAVQHITVVPDTTARGEEAAG</sequence>
<evidence type="ECO:0000313" key="3">
    <source>
        <dbReference type="Proteomes" id="UP000320481"/>
    </source>
</evidence>
<evidence type="ECO:0000313" key="2">
    <source>
        <dbReference type="EMBL" id="TWV55929.1"/>
    </source>
</evidence>
<dbReference type="Gene3D" id="1.10.3730.20">
    <property type="match status" value="1"/>
</dbReference>
<keyword evidence="1" id="KW-0812">Transmembrane</keyword>
<feature type="transmembrane region" description="Helical" evidence="1">
    <location>
        <begin position="99"/>
        <end position="120"/>
    </location>
</feature>
<dbReference type="EMBL" id="VOGW01000035">
    <property type="protein sequence ID" value="TWV55929.1"/>
    <property type="molecule type" value="Genomic_DNA"/>
</dbReference>
<feature type="transmembrane region" description="Helical" evidence="1">
    <location>
        <begin position="72"/>
        <end position="92"/>
    </location>
</feature>
<dbReference type="AlphaFoldDB" id="A0A5C6K0E7"/>
<dbReference type="PANTHER" id="PTHR40761:SF1">
    <property type="entry name" value="CONSERVED INTEGRAL MEMBRANE ALANINE VALINE AND LEUCINE RICH PROTEIN-RELATED"/>
    <property type="match status" value="1"/>
</dbReference>
<dbReference type="PANTHER" id="PTHR40761">
    <property type="entry name" value="CONSERVED INTEGRAL MEMBRANE ALANINE VALINE AND LEUCINE RICH PROTEIN-RELATED"/>
    <property type="match status" value="1"/>
</dbReference>
<feature type="transmembrane region" description="Helical" evidence="1">
    <location>
        <begin position="198"/>
        <end position="217"/>
    </location>
</feature>
<feature type="transmembrane region" description="Helical" evidence="1">
    <location>
        <begin position="229"/>
        <end position="246"/>
    </location>
</feature>
<keyword evidence="1" id="KW-0472">Membrane</keyword>
<protein>
    <recommendedName>
        <fullName evidence="4">DMT family transporter</fullName>
    </recommendedName>
</protein>
<dbReference type="InterPro" id="IPR037185">
    <property type="entry name" value="EmrE-like"/>
</dbReference>
<accession>A0A5C6K0E7</accession>
<keyword evidence="3" id="KW-1185">Reference proteome</keyword>
<organism evidence="2 3">
    <name type="scientific">Streptomyces misionensis</name>
    <dbReference type="NCBI Taxonomy" id="67331"/>
    <lineage>
        <taxon>Bacteria</taxon>
        <taxon>Bacillati</taxon>
        <taxon>Actinomycetota</taxon>
        <taxon>Actinomycetes</taxon>
        <taxon>Kitasatosporales</taxon>
        <taxon>Streptomycetaceae</taxon>
        <taxon>Streptomyces</taxon>
    </lineage>
</organism>
<dbReference type="NCBIfam" id="NF038012">
    <property type="entry name" value="DMT_1"/>
    <property type="match status" value="1"/>
</dbReference>
<feature type="transmembrane region" description="Helical" evidence="1">
    <location>
        <begin position="132"/>
        <end position="151"/>
    </location>
</feature>
<keyword evidence="1" id="KW-1133">Transmembrane helix</keyword>
<dbReference type="RefSeq" id="WP_146464090.1">
    <property type="nucleotide sequence ID" value="NZ_VOGW01000035.1"/>
</dbReference>
<gene>
    <name evidence="2" type="ORF">FRZ03_06110</name>
</gene>
<dbReference type="Proteomes" id="UP000320481">
    <property type="component" value="Unassembled WGS sequence"/>
</dbReference>
<evidence type="ECO:0000256" key="1">
    <source>
        <dbReference type="SAM" id="Phobius"/>
    </source>
</evidence>
<dbReference type="SUPFAM" id="SSF103481">
    <property type="entry name" value="Multidrug resistance efflux transporter EmrE"/>
    <property type="match status" value="1"/>
</dbReference>
<comment type="caution">
    <text evidence="2">The sequence shown here is derived from an EMBL/GenBank/DDBJ whole genome shotgun (WGS) entry which is preliminary data.</text>
</comment>
<proteinExistence type="predicted"/>
<feature type="transmembrane region" description="Helical" evidence="1">
    <location>
        <begin position="252"/>
        <end position="272"/>
    </location>
</feature>
<feature type="transmembrane region" description="Helical" evidence="1">
    <location>
        <begin position="160"/>
        <end position="178"/>
    </location>
</feature>
<evidence type="ECO:0008006" key="4">
    <source>
        <dbReference type="Google" id="ProtNLM"/>
    </source>
</evidence>
<name>A0A5C6K0E7_9ACTN</name>